<accession>A0A160MC32</accession>
<name>A0A160MC32_9BACI</name>
<protein>
    <recommendedName>
        <fullName evidence="4">ABC transporter permease</fullName>
    </recommendedName>
</protein>
<dbReference type="RefSeq" id="WP_019383359.1">
    <property type="nucleotide sequence ID" value="NZ_CP015506.1"/>
</dbReference>
<keyword evidence="1" id="KW-0472">Membrane</keyword>
<dbReference type="Pfam" id="PF12730">
    <property type="entry name" value="ABC2_membrane_4"/>
    <property type="match status" value="1"/>
</dbReference>
<dbReference type="Proteomes" id="UP000077856">
    <property type="component" value="Chromosome"/>
</dbReference>
<dbReference type="KEGG" id="bon:A361_15255"/>
<organism evidence="2 3">
    <name type="scientific">Cytobacillus oceanisediminis 2691</name>
    <dbReference type="NCBI Taxonomy" id="1196031"/>
    <lineage>
        <taxon>Bacteria</taxon>
        <taxon>Bacillati</taxon>
        <taxon>Bacillota</taxon>
        <taxon>Bacilli</taxon>
        <taxon>Bacillales</taxon>
        <taxon>Bacillaceae</taxon>
        <taxon>Cytobacillus</taxon>
    </lineage>
</organism>
<evidence type="ECO:0000313" key="3">
    <source>
        <dbReference type="Proteomes" id="UP000077856"/>
    </source>
</evidence>
<dbReference type="AlphaFoldDB" id="A0A160MC32"/>
<evidence type="ECO:0000256" key="1">
    <source>
        <dbReference type="SAM" id="Phobius"/>
    </source>
</evidence>
<keyword evidence="1" id="KW-0812">Transmembrane</keyword>
<dbReference type="EMBL" id="CP015506">
    <property type="protein sequence ID" value="AND40450.1"/>
    <property type="molecule type" value="Genomic_DNA"/>
</dbReference>
<sequence>MFKLMELEWRKLKQKMVIGEMIIYLGILMFLPVFFIKMVMADFGQNYSAVIQLIVSIQLGFVLFGASLINQVFIEEYKNKTISLSFGYPISRKKLVMAKILFISLAVFLCTLVSFVLTGLATYLIDQVFDIINGQPTAADFAAYFSKMIVHSFITALISLIPLFFFGIWKRATIPTVICAIFLMQFQNFSSLINITLDPALVNAVLCLLGFVSVYLSIKMIDKVGDI</sequence>
<proteinExistence type="predicted"/>
<evidence type="ECO:0008006" key="4">
    <source>
        <dbReference type="Google" id="ProtNLM"/>
    </source>
</evidence>
<feature type="transmembrane region" description="Helical" evidence="1">
    <location>
        <begin position="21"/>
        <end position="41"/>
    </location>
</feature>
<feature type="transmembrane region" description="Helical" evidence="1">
    <location>
        <begin position="201"/>
        <end position="218"/>
    </location>
</feature>
<keyword evidence="1" id="KW-1133">Transmembrane helix</keyword>
<feature type="transmembrane region" description="Helical" evidence="1">
    <location>
        <begin position="176"/>
        <end position="195"/>
    </location>
</feature>
<dbReference type="eggNOG" id="ENOG503242W">
    <property type="taxonomic scope" value="Bacteria"/>
</dbReference>
<feature type="transmembrane region" description="Helical" evidence="1">
    <location>
        <begin position="100"/>
        <end position="125"/>
    </location>
</feature>
<gene>
    <name evidence="2" type="ORF">A361_15255</name>
</gene>
<feature type="transmembrane region" description="Helical" evidence="1">
    <location>
        <begin position="145"/>
        <end position="169"/>
    </location>
</feature>
<reference evidence="2 3" key="1">
    <citation type="submission" date="2016-04" db="EMBL/GenBank/DDBJ databases">
        <title>Complete genome sequence of Bacillus oceanisediminis strain 2691.</title>
        <authorList>
            <person name="Jeong H."/>
            <person name="Kim H.J."/>
            <person name="Lee D.-W."/>
        </authorList>
    </citation>
    <scope>NUCLEOTIDE SEQUENCE [LARGE SCALE GENOMIC DNA]</scope>
    <source>
        <strain evidence="2 3">2691</strain>
    </source>
</reference>
<feature type="transmembrane region" description="Helical" evidence="1">
    <location>
        <begin position="47"/>
        <end position="69"/>
    </location>
</feature>
<evidence type="ECO:0000313" key="2">
    <source>
        <dbReference type="EMBL" id="AND40450.1"/>
    </source>
</evidence>
<dbReference type="STRING" id="1196031.A361_15255"/>